<sequence>MEVLQDEMNSYPYEVSGPWLTVDGIYGPKTEDAVVDFQQWYGLLVDGIAGPQTWGQLGYC</sequence>
<dbReference type="Pfam" id="PF01471">
    <property type="entry name" value="PG_binding_1"/>
    <property type="match status" value="1"/>
</dbReference>
<evidence type="ECO:0000313" key="3">
    <source>
        <dbReference type="Proteomes" id="UP001180845"/>
    </source>
</evidence>
<gene>
    <name evidence="2" type="ORF">JOF55_001169</name>
</gene>
<protein>
    <submittedName>
        <fullName evidence="2">Peptidoglycan hydrolase-like protein with peptidoglycan-binding domain</fullName>
    </submittedName>
</protein>
<dbReference type="AlphaFoldDB" id="A0AAE4CNS8"/>
<reference evidence="2" key="1">
    <citation type="submission" date="2023-07" db="EMBL/GenBank/DDBJ databases">
        <title>Sequencing the genomes of 1000 actinobacteria strains.</title>
        <authorList>
            <person name="Klenk H.-P."/>
        </authorList>
    </citation>
    <scope>NUCLEOTIDE SEQUENCE</scope>
    <source>
        <strain evidence="2">DSM 45977</strain>
    </source>
</reference>
<accession>A0AAE4CNS8</accession>
<organism evidence="2 3">
    <name type="scientific">Haloactinomyces albus</name>
    <dbReference type="NCBI Taxonomy" id="1352928"/>
    <lineage>
        <taxon>Bacteria</taxon>
        <taxon>Bacillati</taxon>
        <taxon>Actinomycetota</taxon>
        <taxon>Actinomycetes</taxon>
        <taxon>Actinopolysporales</taxon>
        <taxon>Actinopolysporaceae</taxon>
        <taxon>Haloactinomyces</taxon>
    </lineage>
</organism>
<keyword evidence="2" id="KW-0378">Hydrolase</keyword>
<feature type="domain" description="Peptidoglycan binding-like" evidence="1">
    <location>
        <begin position="3"/>
        <end position="57"/>
    </location>
</feature>
<name>A0AAE4CNS8_9ACTN</name>
<dbReference type="EMBL" id="JAVDXW010000001">
    <property type="protein sequence ID" value="MDR7300988.1"/>
    <property type="molecule type" value="Genomic_DNA"/>
</dbReference>
<dbReference type="GO" id="GO:0016787">
    <property type="term" value="F:hydrolase activity"/>
    <property type="evidence" value="ECO:0007669"/>
    <property type="project" value="UniProtKB-KW"/>
</dbReference>
<evidence type="ECO:0000313" key="2">
    <source>
        <dbReference type="EMBL" id="MDR7300988.1"/>
    </source>
</evidence>
<dbReference type="InterPro" id="IPR036365">
    <property type="entry name" value="PGBD-like_sf"/>
</dbReference>
<dbReference type="InterPro" id="IPR002477">
    <property type="entry name" value="Peptidoglycan-bd-like"/>
</dbReference>
<dbReference type="SUPFAM" id="SSF47090">
    <property type="entry name" value="PGBD-like"/>
    <property type="match status" value="1"/>
</dbReference>
<evidence type="ECO:0000259" key="1">
    <source>
        <dbReference type="Pfam" id="PF01471"/>
    </source>
</evidence>
<dbReference type="InterPro" id="IPR036366">
    <property type="entry name" value="PGBDSf"/>
</dbReference>
<comment type="caution">
    <text evidence="2">The sequence shown here is derived from an EMBL/GenBank/DDBJ whole genome shotgun (WGS) entry which is preliminary data.</text>
</comment>
<proteinExistence type="predicted"/>
<dbReference type="RefSeq" id="WP_310270660.1">
    <property type="nucleotide sequence ID" value="NZ_JAVDXW010000001.1"/>
</dbReference>
<dbReference type="Proteomes" id="UP001180845">
    <property type="component" value="Unassembled WGS sequence"/>
</dbReference>
<keyword evidence="3" id="KW-1185">Reference proteome</keyword>
<dbReference type="Gene3D" id="1.10.101.10">
    <property type="entry name" value="PGBD-like superfamily/PGBD"/>
    <property type="match status" value="1"/>
</dbReference>